<protein>
    <submittedName>
        <fullName evidence="8">RNA polymerase sigma-70 factor (ECF subfamily)</fullName>
    </submittedName>
</protein>
<keyword evidence="2" id="KW-0805">Transcription regulation</keyword>
<evidence type="ECO:0000259" key="6">
    <source>
        <dbReference type="Pfam" id="PF04542"/>
    </source>
</evidence>
<dbReference type="GO" id="GO:0003677">
    <property type="term" value="F:DNA binding"/>
    <property type="evidence" value="ECO:0007669"/>
    <property type="project" value="UniProtKB-KW"/>
</dbReference>
<evidence type="ECO:0000256" key="2">
    <source>
        <dbReference type="ARBA" id="ARBA00023015"/>
    </source>
</evidence>
<dbReference type="RefSeq" id="WP_133995788.1">
    <property type="nucleotide sequence ID" value="NZ_SODV01000002.1"/>
</dbReference>
<dbReference type="Pfam" id="PF04542">
    <property type="entry name" value="Sigma70_r2"/>
    <property type="match status" value="1"/>
</dbReference>
<dbReference type="GO" id="GO:0006352">
    <property type="term" value="P:DNA-templated transcription initiation"/>
    <property type="evidence" value="ECO:0007669"/>
    <property type="project" value="InterPro"/>
</dbReference>
<keyword evidence="5" id="KW-0804">Transcription</keyword>
<dbReference type="Pfam" id="PF08281">
    <property type="entry name" value="Sigma70_r4_2"/>
    <property type="match status" value="1"/>
</dbReference>
<dbReference type="NCBIfam" id="TIGR02937">
    <property type="entry name" value="sigma70-ECF"/>
    <property type="match status" value="1"/>
</dbReference>
<dbReference type="InterPro" id="IPR013249">
    <property type="entry name" value="RNA_pol_sigma70_r4_t2"/>
</dbReference>
<evidence type="ECO:0000313" key="9">
    <source>
        <dbReference type="Proteomes" id="UP000294498"/>
    </source>
</evidence>
<keyword evidence="3" id="KW-0731">Sigma factor</keyword>
<dbReference type="SUPFAM" id="SSF88659">
    <property type="entry name" value="Sigma3 and sigma4 domains of RNA polymerase sigma factors"/>
    <property type="match status" value="1"/>
</dbReference>
<feature type="domain" description="RNA polymerase sigma-70 region 2" evidence="6">
    <location>
        <begin position="16"/>
        <end position="75"/>
    </location>
</feature>
<organism evidence="8 9">
    <name type="scientific">Dinghuibacter silviterrae</name>
    <dbReference type="NCBI Taxonomy" id="1539049"/>
    <lineage>
        <taxon>Bacteria</taxon>
        <taxon>Pseudomonadati</taxon>
        <taxon>Bacteroidota</taxon>
        <taxon>Chitinophagia</taxon>
        <taxon>Chitinophagales</taxon>
        <taxon>Chitinophagaceae</taxon>
        <taxon>Dinghuibacter</taxon>
    </lineage>
</organism>
<name>A0A4R8DFD8_9BACT</name>
<dbReference type="InterPro" id="IPR013324">
    <property type="entry name" value="RNA_pol_sigma_r3/r4-like"/>
</dbReference>
<accession>A0A4R8DFD8</accession>
<dbReference type="AlphaFoldDB" id="A0A4R8DFD8"/>
<gene>
    <name evidence="8" type="ORF">EDB95_3775</name>
</gene>
<evidence type="ECO:0000256" key="5">
    <source>
        <dbReference type="ARBA" id="ARBA00023163"/>
    </source>
</evidence>
<evidence type="ECO:0000256" key="3">
    <source>
        <dbReference type="ARBA" id="ARBA00023082"/>
    </source>
</evidence>
<dbReference type="PANTHER" id="PTHR43133:SF8">
    <property type="entry name" value="RNA POLYMERASE SIGMA FACTOR HI_1459-RELATED"/>
    <property type="match status" value="1"/>
</dbReference>
<dbReference type="PANTHER" id="PTHR43133">
    <property type="entry name" value="RNA POLYMERASE ECF-TYPE SIGMA FACTO"/>
    <property type="match status" value="1"/>
</dbReference>
<comment type="caution">
    <text evidence="8">The sequence shown here is derived from an EMBL/GenBank/DDBJ whole genome shotgun (WGS) entry which is preliminary data.</text>
</comment>
<dbReference type="Proteomes" id="UP000294498">
    <property type="component" value="Unassembled WGS sequence"/>
</dbReference>
<dbReference type="InterPro" id="IPR007627">
    <property type="entry name" value="RNA_pol_sigma70_r2"/>
</dbReference>
<dbReference type="InterPro" id="IPR013325">
    <property type="entry name" value="RNA_pol_sigma_r2"/>
</dbReference>
<dbReference type="InterPro" id="IPR036388">
    <property type="entry name" value="WH-like_DNA-bd_sf"/>
</dbReference>
<sequence>MSLEVFHHRILPMTDKLFRFAFRLLQNAEEAEDAVQDLLLKIWGKRGEWDRWENLEAYCMTSMRNLCLERLRNKKVYKDPDAAGHLASTDRNPMERTQDRELRDRLQACMEALPEKHALVIQLREVEGLSYQEIATTLGMSLDQVKVCLHRARNAVKNVILKEDLSWSTHI</sequence>
<evidence type="ECO:0000259" key="7">
    <source>
        <dbReference type="Pfam" id="PF08281"/>
    </source>
</evidence>
<dbReference type="Gene3D" id="1.10.10.10">
    <property type="entry name" value="Winged helix-like DNA-binding domain superfamily/Winged helix DNA-binding domain"/>
    <property type="match status" value="1"/>
</dbReference>
<evidence type="ECO:0000256" key="1">
    <source>
        <dbReference type="ARBA" id="ARBA00010641"/>
    </source>
</evidence>
<dbReference type="InterPro" id="IPR039425">
    <property type="entry name" value="RNA_pol_sigma-70-like"/>
</dbReference>
<dbReference type="GO" id="GO:0016987">
    <property type="term" value="F:sigma factor activity"/>
    <property type="evidence" value="ECO:0007669"/>
    <property type="project" value="UniProtKB-KW"/>
</dbReference>
<keyword evidence="4" id="KW-0238">DNA-binding</keyword>
<evidence type="ECO:0000256" key="4">
    <source>
        <dbReference type="ARBA" id="ARBA00023125"/>
    </source>
</evidence>
<proteinExistence type="inferred from homology"/>
<dbReference type="EMBL" id="SODV01000002">
    <property type="protein sequence ID" value="TDW95954.1"/>
    <property type="molecule type" value="Genomic_DNA"/>
</dbReference>
<dbReference type="Gene3D" id="1.10.1740.10">
    <property type="match status" value="1"/>
</dbReference>
<keyword evidence="9" id="KW-1185">Reference proteome</keyword>
<feature type="domain" description="RNA polymerase sigma factor 70 region 4 type 2" evidence="7">
    <location>
        <begin position="104"/>
        <end position="154"/>
    </location>
</feature>
<comment type="similarity">
    <text evidence="1">Belongs to the sigma-70 factor family. ECF subfamily.</text>
</comment>
<dbReference type="InterPro" id="IPR014284">
    <property type="entry name" value="RNA_pol_sigma-70_dom"/>
</dbReference>
<dbReference type="CDD" id="cd06171">
    <property type="entry name" value="Sigma70_r4"/>
    <property type="match status" value="1"/>
</dbReference>
<dbReference type="SUPFAM" id="SSF88946">
    <property type="entry name" value="Sigma2 domain of RNA polymerase sigma factors"/>
    <property type="match status" value="1"/>
</dbReference>
<evidence type="ECO:0000313" key="8">
    <source>
        <dbReference type="EMBL" id="TDW95954.1"/>
    </source>
</evidence>
<reference evidence="8 9" key="1">
    <citation type="submission" date="2019-03" db="EMBL/GenBank/DDBJ databases">
        <title>Genomic Encyclopedia of Type Strains, Phase IV (KMG-IV): sequencing the most valuable type-strain genomes for metagenomic binning, comparative biology and taxonomic classification.</title>
        <authorList>
            <person name="Goeker M."/>
        </authorList>
    </citation>
    <scope>NUCLEOTIDE SEQUENCE [LARGE SCALE GENOMIC DNA]</scope>
    <source>
        <strain evidence="8 9">DSM 100059</strain>
    </source>
</reference>
<dbReference type="OrthoDB" id="795989at2"/>